<organism evidence="6">
    <name type="scientific">Streptomyces anulatus</name>
    <name type="common">Streptomyces chrysomallus</name>
    <dbReference type="NCBI Taxonomy" id="1892"/>
    <lineage>
        <taxon>Bacteria</taxon>
        <taxon>Bacillati</taxon>
        <taxon>Actinomycetota</taxon>
        <taxon>Actinomycetes</taxon>
        <taxon>Kitasatosporales</taxon>
        <taxon>Streptomycetaceae</taxon>
        <taxon>Streptomyces</taxon>
    </lineage>
</organism>
<protein>
    <submittedName>
        <fullName evidence="6">ATP-binding protein</fullName>
    </submittedName>
</protein>
<proteinExistence type="inferred from homology"/>
<dbReference type="EMBL" id="JAAGMK010000946">
    <property type="protein sequence ID" value="NEB88915.1"/>
    <property type="molecule type" value="Genomic_DNA"/>
</dbReference>
<comment type="caution">
    <text evidence="6">The sequence shown here is derived from an EMBL/GenBank/DDBJ whole genome shotgun (WGS) entry which is preliminary data.</text>
</comment>
<evidence type="ECO:0000256" key="3">
    <source>
        <dbReference type="ARBA" id="ARBA00022801"/>
    </source>
</evidence>
<dbReference type="PANTHER" id="PTHR42708">
    <property type="entry name" value="ATP/GTP-BINDING PROTEIN-RELATED"/>
    <property type="match status" value="1"/>
</dbReference>
<feature type="region of interest" description="Disordered" evidence="5">
    <location>
        <begin position="1"/>
        <end position="21"/>
    </location>
</feature>
<reference evidence="6" key="1">
    <citation type="submission" date="2020-01" db="EMBL/GenBank/DDBJ databases">
        <title>Insect and environment-associated Actinomycetes.</title>
        <authorList>
            <person name="Currrie C."/>
            <person name="Chevrette M."/>
            <person name="Carlson C."/>
            <person name="Stubbendieck R."/>
            <person name="Wendt-Pienkowski E."/>
        </authorList>
    </citation>
    <scope>NUCLEOTIDE SEQUENCE</scope>
    <source>
        <strain evidence="6">SID505</strain>
    </source>
</reference>
<feature type="compositionally biased region" description="Basic and acidic residues" evidence="5">
    <location>
        <begin position="1"/>
        <end position="10"/>
    </location>
</feature>
<dbReference type="AlphaFoldDB" id="A0A6G3T1Y4"/>
<dbReference type="GO" id="GO:0016787">
    <property type="term" value="F:hydrolase activity"/>
    <property type="evidence" value="ECO:0007669"/>
    <property type="project" value="UniProtKB-KW"/>
</dbReference>
<dbReference type="InterPro" id="IPR004130">
    <property type="entry name" value="Gpn"/>
</dbReference>
<keyword evidence="4" id="KW-0342">GTP-binding</keyword>
<evidence type="ECO:0000256" key="4">
    <source>
        <dbReference type="ARBA" id="ARBA00023134"/>
    </source>
</evidence>
<keyword evidence="6" id="KW-0067">ATP-binding</keyword>
<evidence type="ECO:0000256" key="1">
    <source>
        <dbReference type="ARBA" id="ARBA00005290"/>
    </source>
</evidence>
<sequence>MPPPTHRPDDPAVVSLTPSRPQTGAPTVLKIVIAGGFGVGKTTAVGAVSEITPLSTEEYLTEASVDVDSLEGVEAKQTTTVAFDFGRLSLPEPVPLELFLFGTPGQDRFGDLWYDLSRGAVGAVVLVDTRRLASSFTAVSFFEDIRLPFVVAVNHFDGAHRYHPDQVRAALELHADVPVATCDARNPRHVAGVLLTLVGHALKNASANSARPPSTTLQDA</sequence>
<dbReference type="GO" id="GO:0005525">
    <property type="term" value="F:GTP binding"/>
    <property type="evidence" value="ECO:0007669"/>
    <property type="project" value="UniProtKB-KW"/>
</dbReference>
<dbReference type="InterPro" id="IPR027417">
    <property type="entry name" value="P-loop_NTPase"/>
</dbReference>
<dbReference type="Gene3D" id="3.40.50.300">
    <property type="entry name" value="P-loop containing nucleotide triphosphate hydrolases"/>
    <property type="match status" value="1"/>
</dbReference>
<name>A0A6G3T1Y4_STRAQ</name>
<dbReference type="GO" id="GO:0005524">
    <property type="term" value="F:ATP binding"/>
    <property type="evidence" value="ECO:0007669"/>
    <property type="project" value="UniProtKB-KW"/>
</dbReference>
<keyword evidence="3" id="KW-0378">Hydrolase</keyword>
<dbReference type="CDD" id="cd00882">
    <property type="entry name" value="Ras_like_GTPase"/>
    <property type="match status" value="1"/>
</dbReference>
<evidence type="ECO:0000256" key="5">
    <source>
        <dbReference type="SAM" id="MobiDB-lite"/>
    </source>
</evidence>
<accession>A0A6G3T1Y4</accession>
<dbReference type="SUPFAM" id="SSF52540">
    <property type="entry name" value="P-loop containing nucleoside triphosphate hydrolases"/>
    <property type="match status" value="1"/>
</dbReference>
<evidence type="ECO:0000256" key="2">
    <source>
        <dbReference type="ARBA" id="ARBA00022741"/>
    </source>
</evidence>
<keyword evidence="2" id="KW-0547">Nucleotide-binding</keyword>
<dbReference type="Pfam" id="PF03029">
    <property type="entry name" value="ATP_bind_1"/>
    <property type="match status" value="1"/>
</dbReference>
<comment type="similarity">
    <text evidence="1">Belongs to the GPN-loop GTPase family.</text>
</comment>
<dbReference type="InterPro" id="IPR052705">
    <property type="entry name" value="Gliding_Motility_GTPase"/>
</dbReference>
<dbReference type="PANTHER" id="PTHR42708:SF1">
    <property type="entry name" value="GLIDING MOTILITY PROTEIN MGLA"/>
    <property type="match status" value="1"/>
</dbReference>
<gene>
    <name evidence="6" type="ORF">G3I43_32835</name>
</gene>
<evidence type="ECO:0000313" key="6">
    <source>
        <dbReference type="EMBL" id="NEB88915.1"/>
    </source>
</evidence>